<feature type="binding site" evidence="7">
    <location>
        <begin position="33"/>
        <end position="35"/>
    </location>
    <ligand>
        <name>S-adenosyl-L-methionine</name>
        <dbReference type="ChEBI" id="CHEBI:59789"/>
    </ligand>
</feature>
<keyword evidence="3 7" id="KW-0698">rRNA processing</keyword>
<dbReference type="SUPFAM" id="SSF53335">
    <property type="entry name" value="S-adenosyl-L-methionine-dependent methyltransferases"/>
    <property type="match status" value="1"/>
</dbReference>
<dbReference type="GO" id="GO:0005737">
    <property type="term" value="C:cytoplasm"/>
    <property type="evidence" value="ECO:0007669"/>
    <property type="project" value="UniProtKB-SubCell"/>
</dbReference>
<dbReference type="FunFam" id="1.10.150.170:FF:000001">
    <property type="entry name" value="Ribosomal RNA small subunit methyltransferase H"/>
    <property type="match status" value="1"/>
</dbReference>
<protein>
    <recommendedName>
        <fullName evidence="7">Ribosomal RNA small subunit methyltransferase H</fullName>
        <ecNumber evidence="7">2.1.1.199</ecNumber>
    </recommendedName>
    <alternativeName>
        <fullName evidence="7">16S rRNA m(4)C1402 methyltransferase</fullName>
    </alternativeName>
    <alternativeName>
        <fullName evidence="7">rRNA (cytosine-N(4)-)-methyltransferase RsmH</fullName>
    </alternativeName>
</protein>
<evidence type="ECO:0000256" key="1">
    <source>
        <dbReference type="ARBA" id="ARBA00010396"/>
    </source>
</evidence>
<dbReference type="Pfam" id="PF01795">
    <property type="entry name" value="Methyltransf_5"/>
    <property type="match status" value="1"/>
</dbReference>
<dbReference type="PIRSF" id="PIRSF004486">
    <property type="entry name" value="MraW"/>
    <property type="match status" value="1"/>
</dbReference>
<dbReference type="GO" id="GO:0070475">
    <property type="term" value="P:rRNA base methylation"/>
    <property type="evidence" value="ECO:0007669"/>
    <property type="project" value="UniProtKB-UniRule"/>
</dbReference>
<accession>A0A9D1E340</accession>
<keyword evidence="5 7" id="KW-0808">Transferase</keyword>
<dbReference type="Gene3D" id="3.40.50.150">
    <property type="entry name" value="Vaccinia Virus protein VP39"/>
    <property type="match status" value="1"/>
</dbReference>
<feature type="binding site" evidence="7">
    <location>
        <position position="52"/>
    </location>
    <ligand>
        <name>S-adenosyl-L-methionine</name>
        <dbReference type="ChEBI" id="CHEBI:59789"/>
    </ligand>
</feature>
<evidence type="ECO:0000256" key="5">
    <source>
        <dbReference type="ARBA" id="ARBA00022679"/>
    </source>
</evidence>
<dbReference type="SUPFAM" id="SSF81799">
    <property type="entry name" value="Putative methyltransferase TM0872, insert domain"/>
    <property type="match status" value="1"/>
</dbReference>
<comment type="catalytic activity">
    <reaction evidence="7">
        <text>cytidine(1402) in 16S rRNA + S-adenosyl-L-methionine = N(4)-methylcytidine(1402) in 16S rRNA + S-adenosyl-L-homocysteine + H(+)</text>
        <dbReference type="Rhea" id="RHEA:42928"/>
        <dbReference type="Rhea" id="RHEA-COMP:10286"/>
        <dbReference type="Rhea" id="RHEA-COMP:10287"/>
        <dbReference type="ChEBI" id="CHEBI:15378"/>
        <dbReference type="ChEBI" id="CHEBI:57856"/>
        <dbReference type="ChEBI" id="CHEBI:59789"/>
        <dbReference type="ChEBI" id="CHEBI:74506"/>
        <dbReference type="ChEBI" id="CHEBI:82748"/>
        <dbReference type="EC" id="2.1.1.199"/>
    </reaction>
</comment>
<evidence type="ECO:0000313" key="8">
    <source>
        <dbReference type="EMBL" id="HIR65409.1"/>
    </source>
</evidence>
<dbReference type="EC" id="2.1.1.199" evidence="7"/>
<comment type="subcellular location">
    <subcellularLocation>
        <location evidence="7">Cytoplasm</location>
    </subcellularLocation>
</comment>
<proteinExistence type="inferred from homology"/>
<keyword evidence="4 7" id="KW-0489">Methyltransferase</keyword>
<evidence type="ECO:0000256" key="4">
    <source>
        <dbReference type="ARBA" id="ARBA00022603"/>
    </source>
</evidence>
<dbReference type="PANTHER" id="PTHR11265">
    <property type="entry name" value="S-ADENOSYL-METHYLTRANSFERASE MRAW"/>
    <property type="match status" value="1"/>
</dbReference>
<dbReference type="Gene3D" id="1.10.150.170">
    <property type="entry name" value="Putative methyltransferase TM0872, insert domain"/>
    <property type="match status" value="1"/>
</dbReference>
<dbReference type="AlphaFoldDB" id="A0A9D1E340"/>
<evidence type="ECO:0000256" key="3">
    <source>
        <dbReference type="ARBA" id="ARBA00022552"/>
    </source>
</evidence>
<comment type="caution">
    <text evidence="8">The sequence shown here is derived from an EMBL/GenBank/DDBJ whole genome shotgun (WGS) entry which is preliminary data.</text>
</comment>
<feature type="binding site" evidence="7">
    <location>
        <position position="78"/>
    </location>
    <ligand>
        <name>S-adenosyl-L-methionine</name>
        <dbReference type="ChEBI" id="CHEBI:59789"/>
    </ligand>
</feature>
<dbReference type="PANTHER" id="PTHR11265:SF0">
    <property type="entry name" value="12S RRNA N4-METHYLCYTIDINE METHYLTRANSFERASE"/>
    <property type="match status" value="1"/>
</dbReference>
<dbReference type="Proteomes" id="UP000824200">
    <property type="component" value="Unassembled WGS sequence"/>
</dbReference>
<feature type="binding site" evidence="7">
    <location>
        <position position="106"/>
    </location>
    <ligand>
        <name>S-adenosyl-L-methionine</name>
        <dbReference type="ChEBI" id="CHEBI:59789"/>
    </ligand>
</feature>
<dbReference type="InterPro" id="IPR002903">
    <property type="entry name" value="RsmH"/>
</dbReference>
<dbReference type="HAMAP" id="MF_01007">
    <property type="entry name" value="16SrRNA_methyltr_H"/>
    <property type="match status" value="1"/>
</dbReference>
<evidence type="ECO:0000256" key="7">
    <source>
        <dbReference type="HAMAP-Rule" id="MF_01007"/>
    </source>
</evidence>
<feature type="binding site" evidence="7">
    <location>
        <position position="99"/>
    </location>
    <ligand>
        <name>S-adenosyl-L-methionine</name>
        <dbReference type="ChEBI" id="CHEBI:59789"/>
    </ligand>
</feature>
<organism evidence="8 9">
    <name type="scientific">Candidatus Fimimonas gallinarum</name>
    <dbReference type="NCBI Taxonomy" id="2840821"/>
    <lineage>
        <taxon>Bacteria</taxon>
        <taxon>Pseudomonadati</taxon>
        <taxon>Myxococcota</taxon>
        <taxon>Myxococcia</taxon>
        <taxon>Myxococcales</taxon>
        <taxon>Cystobacterineae</taxon>
        <taxon>Myxococcaceae</taxon>
        <taxon>Myxococcaceae incertae sedis</taxon>
        <taxon>Candidatus Fimimonas</taxon>
    </lineage>
</organism>
<evidence type="ECO:0000256" key="6">
    <source>
        <dbReference type="ARBA" id="ARBA00022691"/>
    </source>
</evidence>
<evidence type="ECO:0000313" key="9">
    <source>
        <dbReference type="Proteomes" id="UP000824200"/>
    </source>
</evidence>
<comment type="function">
    <text evidence="7">Specifically methylates the N4 position of cytidine in position 1402 (C1402) of 16S rRNA.</text>
</comment>
<dbReference type="NCBIfam" id="TIGR00006">
    <property type="entry name" value="16S rRNA (cytosine(1402)-N(4))-methyltransferase RsmH"/>
    <property type="match status" value="1"/>
</dbReference>
<name>A0A9D1E340_9BACT</name>
<comment type="similarity">
    <text evidence="1 7">Belongs to the methyltransferase superfamily. RsmH family.</text>
</comment>
<reference evidence="8" key="2">
    <citation type="journal article" date="2021" name="PeerJ">
        <title>Extensive microbial diversity within the chicken gut microbiome revealed by metagenomics and culture.</title>
        <authorList>
            <person name="Gilroy R."/>
            <person name="Ravi A."/>
            <person name="Getino M."/>
            <person name="Pursley I."/>
            <person name="Horton D.L."/>
            <person name="Alikhan N.F."/>
            <person name="Baker D."/>
            <person name="Gharbi K."/>
            <person name="Hall N."/>
            <person name="Watson M."/>
            <person name="Adriaenssens E.M."/>
            <person name="Foster-Nyarko E."/>
            <person name="Jarju S."/>
            <person name="Secka A."/>
            <person name="Antonio M."/>
            <person name="Oren A."/>
            <person name="Chaudhuri R.R."/>
            <person name="La Ragione R."/>
            <person name="Hildebrand F."/>
            <person name="Pallen M.J."/>
        </authorList>
    </citation>
    <scope>NUCLEOTIDE SEQUENCE</scope>
    <source>
        <strain evidence="8">CHK121-14286</strain>
    </source>
</reference>
<keyword evidence="6 7" id="KW-0949">S-adenosyl-L-methionine</keyword>
<dbReference type="InterPro" id="IPR023397">
    <property type="entry name" value="SAM-dep_MeTrfase_MraW_recog"/>
</dbReference>
<dbReference type="EMBL" id="DVHL01000008">
    <property type="protein sequence ID" value="HIR65409.1"/>
    <property type="molecule type" value="Genomic_DNA"/>
</dbReference>
<gene>
    <name evidence="7 8" type="primary">rsmH</name>
    <name evidence="8" type="ORF">IAC95_00750</name>
</gene>
<sequence length="310" mass="34539">MIFSHTSVLLNECIENLNINPHGIYVDCTCGGGGHSREILKRLTDGMLICIDKDMEALNVCRERLSDLGNVRFVHSDFKNIASVLDQLNISKVDGFLADLGVSSYQIDNPERGFSYMVKDAPLDMKMDASQSLSAKDVVNTYSEEALEKIIKMYGEDKFAKNIAKNIVAYRSKQPIETCGQLVEIVDKSIPQAVKKKGGHPAKRTFQALRIEVNGELNGLEEALKTMCDRLNSNGRIVVITFHSLEDRIVKHCFADFATDCICPPNLPVCVCGHRSRGSVITKKPILPSNQEMQTNSRSQSAKLRVFQKK</sequence>
<dbReference type="GO" id="GO:0071424">
    <property type="term" value="F:rRNA (cytosine-N4-)-methyltransferase activity"/>
    <property type="evidence" value="ECO:0007669"/>
    <property type="project" value="UniProtKB-UniRule"/>
</dbReference>
<dbReference type="CDD" id="cd02440">
    <property type="entry name" value="AdoMet_MTases"/>
    <property type="match status" value="1"/>
</dbReference>
<keyword evidence="2 7" id="KW-0963">Cytoplasm</keyword>
<evidence type="ECO:0000256" key="2">
    <source>
        <dbReference type="ARBA" id="ARBA00022490"/>
    </source>
</evidence>
<dbReference type="InterPro" id="IPR029063">
    <property type="entry name" value="SAM-dependent_MTases_sf"/>
</dbReference>
<reference evidence="8" key="1">
    <citation type="submission" date="2020-10" db="EMBL/GenBank/DDBJ databases">
        <authorList>
            <person name="Gilroy R."/>
        </authorList>
    </citation>
    <scope>NUCLEOTIDE SEQUENCE</scope>
    <source>
        <strain evidence="8">CHK121-14286</strain>
    </source>
</reference>